<dbReference type="SUPFAM" id="SSF54427">
    <property type="entry name" value="NTF2-like"/>
    <property type="match status" value="1"/>
</dbReference>
<name>A0A916WV13_9MICO</name>
<proteinExistence type="predicted"/>
<feature type="domain" description="SnoaL-like" evidence="1">
    <location>
        <begin position="20"/>
        <end position="127"/>
    </location>
</feature>
<dbReference type="GO" id="GO:0016853">
    <property type="term" value="F:isomerase activity"/>
    <property type="evidence" value="ECO:0007669"/>
    <property type="project" value="UniProtKB-KW"/>
</dbReference>
<reference evidence="2" key="1">
    <citation type="journal article" date="2014" name="Int. J. Syst. Evol. Microbiol.">
        <title>Complete genome sequence of Corynebacterium casei LMG S-19264T (=DSM 44701T), isolated from a smear-ripened cheese.</title>
        <authorList>
            <consortium name="US DOE Joint Genome Institute (JGI-PGF)"/>
            <person name="Walter F."/>
            <person name="Albersmeier A."/>
            <person name="Kalinowski J."/>
            <person name="Ruckert C."/>
        </authorList>
    </citation>
    <scope>NUCLEOTIDE SEQUENCE</scope>
    <source>
        <strain evidence="2">CGMCC 1.15085</strain>
    </source>
</reference>
<organism evidence="2 3">
    <name type="scientific">Flexivirga endophytica</name>
    <dbReference type="NCBI Taxonomy" id="1849103"/>
    <lineage>
        <taxon>Bacteria</taxon>
        <taxon>Bacillati</taxon>
        <taxon>Actinomycetota</taxon>
        <taxon>Actinomycetes</taxon>
        <taxon>Micrococcales</taxon>
        <taxon>Dermacoccaceae</taxon>
        <taxon>Flexivirga</taxon>
    </lineage>
</organism>
<sequence length="143" mass="15577">MTSTRPTPHASTEESRAVLTAYLDALTRGDLDAIAASFADDVTWSLHGTLPLSGTRRGRDEIMEFLVGAISLYAPGTLSFTFGEMTAEGERVVLEWRAQGIAAATGKRYDNAYCGIFVIRDGRIAEVREYLDSLHVAQTLYAA</sequence>
<dbReference type="PANTHER" id="PTHR41252">
    <property type="entry name" value="BLR2505 PROTEIN"/>
    <property type="match status" value="1"/>
</dbReference>
<dbReference type="InterPro" id="IPR032710">
    <property type="entry name" value="NTF2-like_dom_sf"/>
</dbReference>
<gene>
    <name evidence="2" type="ORF">GCM10011492_23690</name>
</gene>
<dbReference type="PANTHER" id="PTHR41252:SF1">
    <property type="entry name" value="BLR2505 PROTEIN"/>
    <property type="match status" value="1"/>
</dbReference>
<dbReference type="InterPro" id="IPR037401">
    <property type="entry name" value="SnoaL-like"/>
</dbReference>
<dbReference type="EMBL" id="BMHI01000003">
    <property type="protein sequence ID" value="GGB32293.1"/>
    <property type="molecule type" value="Genomic_DNA"/>
</dbReference>
<protein>
    <submittedName>
        <fullName evidence="2">Ketosteroid isomerase</fullName>
    </submittedName>
</protein>
<dbReference type="Gene3D" id="3.10.450.50">
    <property type="match status" value="1"/>
</dbReference>
<reference evidence="2" key="2">
    <citation type="submission" date="2020-09" db="EMBL/GenBank/DDBJ databases">
        <authorList>
            <person name="Sun Q."/>
            <person name="Zhou Y."/>
        </authorList>
    </citation>
    <scope>NUCLEOTIDE SEQUENCE</scope>
    <source>
        <strain evidence="2">CGMCC 1.15085</strain>
    </source>
</reference>
<dbReference type="Pfam" id="PF12680">
    <property type="entry name" value="SnoaL_2"/>
    <property type="match status" value="1"/>
</dbReference>
<dbReference type="Proteomes" id="UP000636793">
    <property type="component" value="Unassembled WGS sequence"/>
</dbReference>
<comment type="caution">
    <text evidence="2">The sequence shown here is derived from an EMBL/GenBank/DDBJ whole genome shotgun (WGS) entry which is preliminary data.</text>
</comment>
<dbReference type="RefSeq" id="WP_188837199.1">
    <property type="nucleotide sequence ID" value="NZ_BMHI01000003.1"/>
</dbReference>
<evidence type="ECO:0000313" key="3">
    <source>
        <dbReference type="Proteomes" id="UP000636793"/>
    </source>
</evidence>
<keyword evidence="2" id="KW-0413">Isomerase</keyword>
<accession>A0A916WV13</accession>
<dbReference type="AlphaFoldDB" id="A0A916WV13"/>
<evidence type="ECO:0000313" key="2">
    <source>
        <dbReference type="EMBL" id="GGB32293.1"/>
    </source>
</evidence>
<evidence type="ECO:0000259" key="1">
    <source>
        <dbReference type="Pfam" id="PF12680"/>
    </source>
</evidence>
<keyword evidence="3" id="KW-1185">Reference proteome</keyword>